<gene>
    <name evidence="11" type="primary">slyD_11</name>
    <name evidence="11" type="ORF">GALL_277840</name>
</gene>
<evidence type="ECO:0000256" key="7">
    <source>
        <dbReference type="ARBA" id="ARBA00023186"/>
    </source>
</evidence>
<feature type="compositionally biased region" description="Acidic residues" evidence="9">
    <location>
        <begin position="146"/>
        <end position="168"/>
    </location>
</feature>
<proteinExistence type="inferred from homology"/>
<comment type="similarity">
    <text evidence="3">Belongs to the FKBP-type PPIase family.</text>
</comment>
<evidence type="ECO:0000256" key="1">
    <source>
        <dbReference type="ARBA" id="ARBA00000971"/>
    </source>
</evidence>
<evidence type="ECO:0000256" key="9">
    <source>
        <dbReference type="SAM" id="MobiDB-lite"/>
    </source>
</evidence>
<evidence type="ECO:0000259" key="10">
    <source>
        <dbReference type="PROSITE" id="PS50059"/>
    </source>
</evidence>
<evidence type="ECO:0000256" key="5">
    <source>
        <dbReference type="ARBA" id="ARBA00022490"/>
    </source>
</evidence>
<feature type="domain" description="PPIase FKBP-type" evidence="10">
    <location>
        <begin position="8"/>
        <end position="71"/>
    </location>
</feature>
<dbReference type="SUPFAM" id="SSF54534">
    <property type="entry name" value="FKBP-like"/>
    <property type="match status" value="1"/>
</dbReference>
<evidence type="ECO:0000256" key="4">
    <source>
        <dbReference type="ARBA" id="ARBA00013194"/>
    </source>
</evidence>
<protein>
    <recommendedName>
        <fullName evidence="4">peptidylprolyl isomerase</fullName>
        <ecNumber evidence="4">5.2.1.8</ecNumber>
    </recommendedName>
</protein>
<name>A0A1J5R307_9ZZZZ</name>
<dbReference type="GO" id="GO:0042026">
    <property type="term" value="P:protein refolding"/>
    <property type="evidence" value="ECO:0007669"/>
    <property type="project" value="UniProtKB-ARBA"/>
</dbReference>
<evidence type="ECO:0000256" key="3">
    <source>
        <dbReference type="ARBA" id="ARBA00006577"/>
    </source>
</evidence>
<keyword evidence="8 11" id="KW-0413">Isomerase</keyword>
<reference evidence="11" key="1">
    <citation type="submission" date="2016-10" db="EMBL/GenBank/DDBJ databases">
        <title>Sequence of Gallionella enrichment culture.</title>
        <authorList>
            <person name="Poehlein A."/>
            <person name="Muehling M."/>
            <person name="Daniel R."/>
        </authorList>
    </citation>
    <scope>NUCLEOTIDE SEQUENCE</scope>
</reference>
<sequence length="168" mass="18199">MSTVVAKDHIVTLDYRVTGPQGELVDAGKKPLVYLHGGYGALFPVIEDGLDGKARGAAFRVELQPHEAYGDFDPALIRREPRALFPEDVAPGRVFEQRGPDGEDITLFLVTEVDDDEITLDGNHPLAGVPLVFSCIVTDIRPATPEELDEGGPLTDDDDDGEDGDEED</sequence>
<keyword evidence="5" id="KW-0963">Cytoplasm</keyword>
<keyword evidence="7" id="KW-0143">Chaperone</keyword>
<dbReference type="PANTHER" id="PTHR47861:SF3">
    <property type="entry name" value="FKBP-TYPE PEPTIDYL-PROLYL CIS-TRANS ISOMERASE SLYD"/>
    <property type="match status" value="1"/>
</dbReference>
<dbReference type="GO" id="GO:0005737">
    <property type="term" value="C:cytoplasm"/>
    <property type="evidence" value="ECO:0007669"/>
    <property type="project" value="UniProtKB-SubCell"/>
</dbReference>
<dbReference type="EC" id="5.2.1.8" evidence="4"/>
<dbReference type="Gene3D" id="3.10.50.40">
    <property type="match status" value="1"/>
</dbReference>
<comment type="subcellular location">
    <subcellularLocation>
        <location evidence="2">Cytoplasm</location>
    </subcellularLocation>
</comment>
<comment type="caution">
    <text evidence="11">The sequence shown here is derived from an EMBL/GenBank/DDBJ whole genome shotgun (WGS) entry which is preliminary data.</text>
</comment>
<evidence type="ECO:0000256" key="2">
    <source>
        <dbReference type="ARBA" id="ARBA00004496"/>
    </source>
</evidence>
<dbReference type="PROSITE" id="PS50059">
    <property type="entry name" value="FKBP_PPIASE"/>
    <property type="match status" value="1"/>
</dbReference>
<comment type="catalytic activity">
    <reaction evidence="1">
        <text>[protein]-peptidylproline (omega=180) = [protein]-peptidylproline (omega=0)</text>
        <dbReference type="Rhea" id="RHEA:16237"/>
        <dbReference type="Rhea" id="RHEA-COMP:10747"/>
        <dbReference type="Rhea" id="RHEA-COMP:10748"/>
        <dbReference type="ChEBI" id="CHEBI:83833"/>
        <dbReference type="ChEBI" id="CHEBI:83834"/>
        <dbReference type="EC" id="5.2.1.8"/>
    </reaction>
</comment>
<evidence type="ECO:0000256" key="6">
    <source>
        <dbReference type="ARBA" id="ARBA00023110"/>
    </source>
</evidence>
<dbReference type="GO" id="GO:0003755">
    <property type="term" value="F:peptidyl-prolyl cis-trans isomerase activity"/>
    <property type="evidence" value="ECO:0007669"/>
    <property type="project" value="UniProtKB-KW"/>
</dbReference>
<organism evidence="11">
    <name type="scientific">mine drainage metagenome</name>
    <dbReference type="NCBI Taxonomy" id="410659"/>
    <lineage>
        <taxon>unclassified sequences</taxon>
        <taxon>metagenomes</taxon>
        <taxon>ecological metagenomes</taxon>
    </lineage>
</organism>
<evidence type="ECO:0000313" key="11">
    <source>
        <dbReference type="EMBL" id="OIQ90334.1"/>
    </source>
</evidence>
<dbReference type="InterPro" id="IPR046357">
    <property type="entry name" value="PPIase_dom_sf"/>
</dbReference>
<dbReference type="PANTHER" id="PTHR47861">
    <property type="entry name" value="FKBP-TYPE PEPTIDYL-PROLYL CIS-TRANS ISOMERASE SLYD"/>
    <property type="match status" value="1"/>
</dbReference>
<accession>A0A1J5R307</accession>
<dbReference type="AlphaFoldDB" id="A0A1J5R307"/>
<dbReference type="InterPro" id="IPR001179">
    <property type="entry name" value="PPIase_FKBP_dom"/>
</dbReference>
<feature type="region of interest" description="Disordered" evidence="9">
    <location>
        <begin position="142"/>
        <end position="168"/>
    </location>
</feature>
<dbReference type="EMBL" id="MLJW01000296">
    <property type="protein sequence ID" value="OIQ90334.1"/>
    <property type="molecule type" value="Genomic_DNA"/>
</dbReference>
<evidence type="ECO:0000256" key="8">
    <source>
        <dbReference type="ARBA" id="ARBA00023235"/>
    </source>
</evidence>
<keyword evidence="6" id="KW-0697">Rotamase</keyword>